<keyword evidence="4" id="KW-0560">Oxidoreductase</keyword>
<accession>A0AAN7BJ32</accession>
<reference evidence="9" key="2">
    <citation type="submission" date="2023-05" db="EMBL/GenBank/DDBJ databases">
        <authorList>
            <consortium name="Lawrence Berkeley National Laboratory"/>
            <person name="Steindorff A."/>
            <person name="Hensen N."/>
            <person name="Bonometti L."/>
            <person name="Westerberg I."/>
            <person name="Brannstrom I.O."/>
            <person name="Guillou S."/>
            <person name="Cros-Aarteil S."/>
            <person name="Calhoun S."/>
            <person name="Haridas S."/>
            <person name="Kuo A."/>
            <person name="Mondo S."/>
            <person name="Pangilinan J."/>
            <person name="Riley R."/>
            <person name="Labutti K."/>
            <person name="Andreopoulos B."/>
            <person name="Lipzen A."/>
            <person name="Chen C."/>
            <person name="Yanf M."/>
            <person name="Daum C."/>
            <person name="Ng V."/>
            <person name="Clum A."/>
            <person name="Ohm R."/>
            <person name="Martin F."/>
            <person name="Silar P."/>
            <person name="Natvig D."/>
            <person name="Lalanne C."/>
            <person name="Gautier V."/>
            <person name="Ament-Velasquez S.L."/>
            <person name="Kruys A."/>
            <person name="Hutchinson M.I."/>
            <person name="Powell A.J."/>
            <person name="Barry K."/>
            <person name="Miller A.N."/>
            <person name="Grigoriev I.V."/>
            <person name="Debuchy R."/>
            <person name="Gladieux P."/>
            <person name="Thoren M.H."/>
            <person name="Johannesson H."/>
        </authorList>
    </citation>
    <scope>NUCLEOTIDE SEQUENCE</scope>
    <source>
        <strain evidence="9">CBS 990.96</strain>
    </source>
</reference>
<dbReference type="GO" id="GO:0016491">
    <property type="term" value="F:oxidoreductase activity"/>
    <property type="evidence" value="ECO:0007669"/>
    <property type="project" value="UniProtKB-KW"/>
</dbReference>
<dbReference type="PANTHER" id="PTHR11785">
    <property type="entry name" value="AMINO ACID TRANSPORTER"/>
    <property type="match status" value="1"/>
</dbReference>
<dbReference type="InterPro" id="IPR050598">
    <property type="entry name" value="AminoAcid_Transporter"/>
</dbReference>
<feature type="compositionally biased region" description="Polar residues" evidence="6">
    <location>
        <begin position="1"/>
        <end position="11"/>
    </location>
</feature>
<feature type="transmembrane region" description="Helical" evidence="7">
    <location>
        <begin position="608"/>
        <end position="629"/>
    </location>
</feature>
<evidence type="ECO:0000256" key="6">
    <source>
        <dbReference type="SAM" id="MobiDB-lite"/>
    </source>
</evidence>
<evidence type="ECO:0000259" key="8">
    <source>
        <dbReference type="Pfam" id="PF02668"/>
    </source>
</evidence>
<dbReference type="Proteomes" id="UP001301958">
    <property type="component" value="Unassembled WGS sequence"/>
</dbReference>
<dbReference type="InterPro" id="IPR042098">
    <property type="entry name" value="TauD-like_sf"/>
</dbReference>
<feature type="transmembrane region" description="Helical" evidence="7">
    <location>
        <begin position="649"/>
        <end position="666"/>
    </location>
</feature>
<evidence type="ECO:0000313" key="9">
    <source>
        <dbReference type="EMBL" id="KAK4224183.1"/>
    </source>
</evidence>
<evidence type="ECO:0000256" key="2">
    <source>
        <dbReference type="ARBA" id="ARBA00022692"/>
    </source>
</evidence>
<feature type="transmembrane region" description="Helical" evidence="7">
    <location>
        <begin position="881"/>
        <end position="902"/>
    </location>
</feature>
<evidence type="ECO:0000256" key="7">
    <source>
        <dbReference type="SAM" id="Phobius"/>
    </source>
</evidence>
<dbReference type="InterPro" id="IPR003819">
    <property type="entry name" value="TauD/TfdA-like"/>
</dbReference>
<reference evidence="9" key="1">
    <citation type="journal article" date="2023" name="Mol. Phylogenet. Evol.">
        <title>Genome-scale phylogeny and comparative genomics of the fungal order Sordariales.</title>
        <authorList>
            <person name="Hensen N."/>
            <person name="Bonometti L."/>
            <person name="Westerberg I."/>
            <person name="Brannstrom I.O."/>
            <person name="Guillou S."/>
            <person name="Cros-Aarteil S."/>
            <person name="Calhoun S."/>
            <person name="Haridas S."/>
            <person name="Kuo A."/>
            <person name="Mondo S."/>
            <person name="Pangilinan J."/>
            <person name="Riley R."/>
            <person name="LaButti K."/>
            <person name="Andreopoulos B."/>
            <person name="Lipzen A."/>
            <person name="Chen C."/>
            <person name="Yan M."/>
            <person name="Daum C."/>
            <person name="Ng V."/>
            <person name="Clum A."/>
            <person name="Steindorff A."/>
            <person name="Ohm R.A."/>
            <person name="Martin F."/>
            <person name="Silar P."/>
            <person name="Natvig D.O."/>
            <person name="Lalanne C."/>
            <person name="Gautier V."/>
            <person name="Ament-Velasquez S.L."/>
            <person name="Kruys A."/>
            <person name="Hutchinson M.I."/>
            <person name="Powell A.J."/>
            <person name="Barry K."/>
            <person name="Miller A.N."/>
            <person name="Grigoriev I.V."/>
            <person name="Debuchy R."/>
            <person name="Gladieux P."/>
            <person name="Hiltunen Thoren M."/>
            <person name="Johannesson H."/>
        </authorList>
    </citation>
    <scope>NUCLEOTIDE SEQUENCE</scope>
    <source>
        <strain evidence="9">CBS 990.96</strain>
    </source>
</reference>
<dbReference type="EMBL" id="MU865400">
    <property type="protein sequence ID" value="KAK4224183.1"/>
    <property type="molecule type" value="Genomic_DNA"/>
</dbReference>
<feature type="transmembrane region" description="Helical" evidence="7">
    <location>
        <begin position="816"/>
        <end position="835"/>
    </location>
</feature>
<comment type="caution">
    <text evidence="9">The sequence shown here is derived from an EMBL/GenBank/DDBJ whole genome shotgun (WGS) entry which is preliminary data.</text>
</comment>
<keyword evidence="2 7" id="KW-0812">Transmembrane</keyword>
<feature type="transmembrane region" description="Helical" evidence="7">
    <location>
        <begin position="783"/>
        <end position="804"/>
    </location>
</feature>
<dbReference type="Pfam" id="PF02668">
    <property type="entry name" value="TauD"/>
    <property type="match status" value="1"/>
</dbReference>
<protein>
    <submittedName>
        <fullName evidence="9">High-affinity methionine permease</fullName>
    </submittedName>
</protein>
<feature type="transmembrane region" description="Helical" evidence="7">
    <location>
        <begin position="855"/>
        <end position="875"/>
    </location>
</feature>
<evidence type="ECO:0000313" key="10">
    <source>
        <dbReference type="Proteomes" id="UP001301958"/>
    </source>
</evidence>
<dbReference type="FunFam" id="3.60.130.10:FF:000011">
    <property type="entry name" value="Taurine catabolism dioxygenase TauD"/>
    <property type="match status" value="1"/>
</dbReference>
<organism evidence="9 10">
    <name type="scientific">Podospora fimiseda</name>
    <dbReference type="NCBI Taxonomy" id="252190"/>
    <lineage>
        <taxon>Eukaryota</taxon>
        <taxon>Fungi</taxon>
        <taxon>Dikarya</taxon>
        <taxon>Ascomycota</taxon>
        <taxon>Pezizomycotina</taxon>
        <taxon>Sordariomycetes</taxon>
        <taxon>Sordariomycetidae</taxon>
        <taxon>Sordariales</taxon>
        <taxon>Podosporaceae</taxon>
        <taxon>Podospora</taxon>
    </lineage>
</organism>
<evidence type="ECO:0000256" key="4">
    <source>
        <dbReference type="ARBA" id="ARBA00023002"/>
    </source>
</evidence>
<proteinExistence type="predicted"/>
<dbReference type="SUPFAM" id="SSF51197">
    <property type="entry name" value="Clavaminate synthase-like"/>
    <property type="match status" value="1"/>
</dbReference>
<dbReference type="GO" id="GO:0016020">
    <property type="term" value="C:membrane"/>
    <property type="evidence" value="ECO:0007669"/>
    <property type="project" value="UniProtKB-SubCell"/>
</dbReference>
<evidence type="ECO:0000256" key="1">
    <source>
        <dbReference type="ARBA" id="ARBA00004141"/>
    </source>
</evidence>
<feature type="transmembrane region" description="Helical" evidence="7">
    <location>
        <begin position="537"/>
        <end position="565"/>
    </location>
</feature>
<name>A0AAN7BJ32_9PEZI</name>
<keyword evidence="5 7" id="KW-0472">Membrane</keyword>
<dbReference type="InterPro" id="IPR002293">
    <property type="entry name" value="AA/rel_permease1"/>
</dbReference>
<gene>
    <name evidence="9" type="ORF">QBC38DRAFT_511910</name>
</gene>
<dbReference type="Gene3D" id="3.60.130.10">
    <property type="entry name" value="Clavaminate synthase-like"/>
    <property type="match status" value="1"/>
</dbReference>
<dbReference type="Gene3D" id="1.20.1740.10">
    <property type="entry name" value="Amino acid/polyamine transporter I"/>
    <property type="match status" value="1"/>
</dbReference>
<feature type="compositionally biased region" description="Basic and acidic residues" evidence="6">
    <location>
        <begin position="967"/>
        <end position="981"/>
    </location>
</feature>
<feature type="region of interest" description="Disordered" evidence="6">
    <location>
        <begin position="957"/>
        <end position="981"/>
    </location>
</feature>
<feature type="domain" description="TauD/TfdA-like" evidence="8">
    <location>
        <begin position="106"/>
        <end position="369"/>
    </location>
</feature>
<dbReference type="GO" id="GO:0015179">
    <property type="term" value="F:L-amino acid transmembrane transporter activity"/>
    <property type="evidence" value="ECO:0007669"/>
    <property type="project" value="TreeGrafter"/>
</dbReference>
<dbReference type="Pfam" id="PF13520">
    <property type="entry name" value="AA_permease_2"/>
    <property type="match status" value="1"/>
</dbReference>
<comment type="subcellular location">
    <subcellularLocation>
        <location evidence="1">Membrane</location>
        <topology evidence="1">Multi-pass membrane protein</topology>
    </subcellularLocation>
</comment>
<evidence type="ECO:0000256" key="5">
    <source>
        <dbReference type="ARBA" id="ARBA00023136"/>
    </source>
</evidence>
<feature type="transmembrane region" description="Helical" evidence="7">
    <location>
        <begin position="577"/>
        <end position="596"/>
    </location>
</feature>
<feature type="transmembrane region" description="Helical" evidence="7">
    <location>
        <begin position="741"/>
        <end position="762"/>
    </location>
</feature>
<keyword evidence="10" id="KW-1185">Reference proteome</keyword>
<feature type="transmembrane region" description="Helical" evidence="7">
    <location>
        <begin position="493"/>
        <end position="516"/>
    </location>
</feature>
<dbReference type="AlphaFoldDB" id="A0AAN7BJ32"/>
<feature type="region of interest" description="Disordered" evidence="6">
    <location>
        <begin position="1"/>
        <end position="28"/>
    </location>
</feature>
<feature type="transmembrane region" description="Helical" evidence="7">
    <location>
        <begin position="687"/>
        <end position="708"/>
    </location>
</feature>
<sequence length="981" mass="108846">MATAAVQTVQDVPSAPHSGPPGQPDISYQPDFDKYVARIKRRTETEDLSKTLPPGFPQKLDSKLVWDGRTLAETYDWNYKLTDEDLIEVEAALQHFKSTGLAVGLVSQETFPLPELHKTLREISDEIHNGHGFKVVRGVPIDSHTREENIIIYAGISAHIAPIRGRQDFKKDGKTADVVLAHIKDLTPKVSFGKIGSPAYTREKQVFHTDVGDIVALFALGEAAEGGQSYLSSSWKVYNELAATRPDLIRTLAEAWPFELFGLADQPYTLNPLLDFQPATDKHPERLVIQYARRSFTGYWGLPRSVDIPPISEAQAEALDALHFTAEKYAASLDFHKGDIQYVNNLSIFHARAGFVDSEEKQRHLVRLWLRDPEFAWKTPEFQQDRWDRVYEGVNPANSILPLEPFLRTASTGSSIEDDKPLHLKYTLEKGGNDSQPSYQEASGAPVERNSPLGYTVGPVTIIFLNISKMIGTGVYSTPSAVLRGTGSVGLSMIYWALGFLISISSLSVYLEYASYFPNRSGSEVVYLEQAYPRPRWLFPTAFAFQAVALSFSSANSIVLAQYLFRMTTYTPTDWQLKGVALAGYTAAFLVVAFHTRISYWISNGIGIVKVITLVFVAVTGLVVLGGNVDRIPDPKANFRDAFDGAPTAYGLNIALYRIIFSYAGFENAFNVVNEVKNPIKQIRRNGFTSLIIVTLLYIFANIAYFSAVPKSQLINAKETSASLFFSAVFGQSNSLRALNFLIALSSFGNLIAVLLGSSRLIRECGRQGVLPFPRFWASTKPFGTPLGPYTVKYVLTIIMILAPPAGDAFNFLTDLQVYPTAAFNLAMGVGIYLVRWRRKRAGLNKINKAEFKAWDVIVIFNILLHVYVLVMPWYPPVGGIYAGNVSFFYATYVFVGIGIVIPKWRGYRLRQEVLVLEDGATSHRVIKVPVAELEQWDATHDAVGRAITNLTSETGSEKIGITGGSLEKDQSQVRTGDPEK</sequence>
<keyword evidence="3 7" id="KW-1133">Transmembrane helix</keyword>
<evidence type="ECO:0000256" key="3">
    <source>
        <dbReference type="ARBA" id="ARBA00022989"/>
    </source>
</evidence>
<dbReference type="PANTHER" id="PTHR11785:SF353">
    <property type="entry name" value="METHIONINE TRANSPORTER (EUROFUNG)"/>
    <property type="match status" value="1"/>
</dbReference>